<feature type="domain" description="Protein CotJB" evidence="1">
    <location>
        <begin position="13"/>
        <end position="66"/>
    </location>
</feature>
<evidence type="ECO:0000313" key="3">
    <source>
        <dbReference type="Proteomes" id="UP000065807"/>
    </source>
</evidence>
<dbReference type="RefSeq" id="WP_068138617.1">
    <property type="nucleotide sequence ID" value="NZ_AP014924.1"/>
</dbReference>
<dbReference type="InterPro" id="IPR024207">
    <property type="entry name" value="CotJB_dom"/>
</dbReference>
<reference evidence="3" key="1">
    <citation type="submission" date="2015-07" db="EMBL/GenBank/DDBJ databases">
        <title>Complete genome sequence and phylogenetic analysis of Limnochorda pilosa.</title>
        <authorList>
            <person name="Watanabe M."/>
            <person name="Kojima H."/>
            <person name="Fukui M."/>
        </authorList>
    </citation>
    <scope>NUCLEOTIDE SEQUENCE [LARGE SCALE GENOMIC DNA]</scope>
    <source>
        <strain evidence="3">HC45</strain>
    </source>
</reference>
<dbReference type="AlphaFoldDB" id="A0A0K2SML3"/>
<dbReference type="KEGG" id="lpil:LIP_2538"/>
<keyword evidence="3" id="KW-1185">Reference proteome</keyword>
<protein>
    <recommendedName>
        <fullName evidence="1">Protein CotJB domain-containing protein</fullName>
    </recommendedName>
</protein>
<sequence length="80" mass="9562">MSRQVPFQPGEEELMLELQTEEFQAVDWMLFADTHEEGMEEYRRHAARTRELMETYVSRYGPLIWMDPEWAGPDRGVPWA</sequence>
<dbReference type="STRING" id="1555112.LIP_2538"/>
<dbReference type="Proteomes" id="UP000065807">
    <property type="component" value="Chromosome"/>
</dbReference>
<proteinExistence type="predicted"/>
<organism evidence="2 3">
    <name type="scientific">Limnochorda pilosa</name>
    <dbReference type="NCBI Taxonomy" id="1555112"/>
    <lineage>
        <taxon>Bacteria</taxon>
        <taxon>Bacillati</taxon>
        <taxon>Bacillota</taxon>
        <taxon>Limnochordia</taxon>
        <taxon>Limnochordales</taxon>
        <taxon>Limnochordaceae</taxon>
        <taxon>Limnochorda</taxon>
    </lineage>
</organism>
<accession>A0A0K2SML3</accession>
<reference evidence="3" key="2">
    <citation type="journal article" date="2016" name="Int. J. Syst. Evol. Microbiol.">
        <title>Complete genome sequence and cell structure of Limnochorda pilosa, a Gram-negative spore-former within the phylum Firmicutes.</title>
        <authorList>
            <person name="Watanabe M."/>
            <person name="Kojima H."/>
            <person name="Fukui M."/>
        </authorList>
    </citation>
    <scope>NUCLEOTIDE SEQUENCE [LARGE SCALE GENOMIC DNA]</scope>
    <source>
        <strain evidence="3">HC45</strain>
    </source>
</reference>
<evidence type="ECO:0000313" key="2">
    <source>
        <dbReference type="EMBL" id="BAS28368.1"/>
    </source>
</evidence>
<name>A0A0K2SML3_LIMPI</name>
<dbReference type="EMBL" id="AP014924">
    <property type="protein sequence ID" value="BAS28368.1"/>
    <property type="molecule type" value="Genomic_DNA"/>
</dbReference>
<evidence type="ECO:0000259" key="1">
    <source>
        <dbReference type="Pfam" id="PF12652"/>
    </source>
</evidence>
<dbReference type="Pfam" id="PF12652">
    <property type="entry name" value="CotJB"/>
    <property type="match status" value="1"/>
</dbReference>
<gene>
    <name evidence="2" type="ORF">LIP_2538</name>
</gene>